<evidence type="ECO:0000256" key="1">
    <source>
        <dbReference type="SAM" id="Coils"/>
    </source>
</evidence>
<name>A0A2Z7BJM1_9LAMI</name>
<reference evidence="3 4" key="1">
    <citation type="journal article" date="2015" name="Proc. Natl. Acad. Sci. U.S.A.">
        <title>The resurrection genome of Boea hygrometrica: A blueprint for survival of dehydration.</title>
        <authorList>
            <person name="Xiao L."/>
            <person name="Yang G."/>
            <person name="Zhang L."/>
            <person name="Yang X."/>
            <person name="Zhao S."/>
            <person name="Ji Z."/>
            <person name="Zhou Q."/>
            <person name="Hu M."/>
            <person name="Wang Y."/>
            <person name="Chen M."/>
            <person name="Xu Y."/>
            <person name="Jin H."/>
            <person name="Xiao X."/>
            <person name="Hu G."/>
            <person name="Bao F."/>
            <person name="Hu Y."/>
            <person name="Wan P."/>
            <person name="Li L."/>
            <person name="Deng X."/>
            <person name="Kuang T."/>
            <person name="Xiang C."/>
            <person name="Zhu J.K."/>
            <person name="Oliver M.J."/>
            <person name="He Y."/>
        </authorList>
    </citation>
    <scope>NUCLEOTIDE SEQUENCE [LARGE SCALE GENOMIC DNA]</scope>
    <source>
        <strain evidence="4">cv. XS01</strain>
    </source>
</reference>
<evidence type="ECO:0000313" key="4">
    <source>
        <dbReference type="Proteomes" id="UP000250235"/>
    </source>
</evidence>
<evidence type="ECO:0000313" key="3">
    <source>
        <dbReference type="EMBL" id="KZV33569.1"/>
    </source>
</evidence>
<feature type="region of interest" description="Disordered" evidence="2">
    <location>
        <begin position="157"/>
        <end position="176"/>
    </location>
</feature>
<keyword evidence="4" id="KW-1185">Reference proteome</keyword>
<evidence type="ECO:0000256" key="2">
    <source>
        <dbReference type="SAM" id="MobiDB-lite"/>
    </source>
</evidence>
<proteinExistence type="predicted"/>
<keyword evidence="1" id="KW-0175">Coiled coil</keyword>
<organism evidence="3 4">
    <name type="scientific">Dorcoceras hygrometricum</name>
    <dbReference type="NCBI Taxonomy" id="472368"/>
    <lineage>
        <taxon>Eukaryota</taxon>
        <taxon>Viridiplantae</taxon>
        <taxon>Streptophyta</taxon>
        <taxon>Embryophyta</taxon>
        <taxon>Tracheophyta</taxon>
        <taxon>Spermatophyta</taxon>
        <taxon>Magnoliopsida</taxon>
        <taxon>eudicotyledons</taxon>
        <taxon>Gunneridae</taxon>
        <taxon>Pentapetalae</taxon>
        <taxon>asterids</taxon>
        <taxon>lamiids</taxon>
        <taxon>Lamiales</taxon>
        <taxon>Gesneriaceae</taxon>
        <taxon>Didymocarpoideae</taxon>
        <taxon>Trichosporeae</taxon>
        <taxon>Loxocarpinae</taxon>
        <taxon>Dorcoceras</taxon>
    </lineage>
</organism>
<sequence>MASVFITNALQVNFESVLGISDNDGMVNMFKALESTGLRGFQGFPSVLYEQELEKFFDTAMVQDGDITCVVSGKYVVISYDRFAGVFNLPNDGLIDLSEVPNHLGNPAVTLVEAKTFPSLKISEKTVNTYVATNKTIDSRGESDELHVDKVATVKRKSVSKKKSAPTDTKDADEEPVKALKRKLRLSVGSDDEIVAKEPAVENVGLQQEATKSVDDVDNIILPVVAETTQMESGVVEQEDILQQICGDALLPSVLAAEPTRIKFSNGISITGVADGDLYKSSLPKIALTDKGKAPLVEVGIVKGHPAREIDTREKASSEARIEQDQSFRGLIKNLRQGVQTDTTALSIEMHESKKVFRAQNALFTKDLADLRKEVKDLKAKLSKDFDDKLVVIRNDLLEFRVETQGQLASLGTNLAELITFVTKGRDDKKGN</sequence>
<dbReference type="AlphaFoldDB" id="A0A2Z7BJM1"/>
<gene>
    <name evidence="3" type="ORF">F511_10555</name>
</gene>
<accession>A0A2Z7BJM1</accession>
<protein>
    <submittedName>
        <fullName evidence="3">Uncharacterized protein</fullName>
    </submittedName>
</protein>
<dbReference type="EMBL" id="KV005733">
    <property type="protein sequence ID" value="KZV33569.1"/>
    <property type="molecule type" value="Genomic_DNA"/>
</dbReference>
<feature type="coiled-coil region" evidence="1">
    <location>
        <begin position="361"/>
        <end position="388"/>
    </location>
</feature>
<dbReference type="Proteomes" id="UP000250235">
    <property type="component" value="Unassembled WGS sequence"/>
</dbReference>